<dbReference type="InterPro" id="IPR016040">
    <property type="entry name" value="NAD(P)-bd_dom"/>
</dbReference>
<name>A0ABW4BPM7_9LACO</name>
<protein>
    <submittedName>
        <fullName evidence="2">NAD(P)H-binding protein</fullName>
    </submittedName>
</protein>
<gene>
    <name evidence="2" type="ORF">ACFQ4R_06165</name>
</gene>
<evidence type="ECO:0000313" key="3">
    <source>
        <dbReference type="Proteomes" id="UP001597191"/>
    </source>
</evidence>
<accession>A0ABW4BPM7</accession>
<dbReference type="Pfam" id="PF13460">
    <property type="entry name" value="NAD_binding_10"/>
    <property type="match status" value="1"/>
</dbReference>
<sequence>MKVFVVGANGQTGRQIVAKLVAAGDQVTAGVRKPEEQGVIQDDQVKYVLFDLEWPVAQIAKTIAGNEAIIFAAASTGPHFIRIDLNGAVKTMIAAENSQIKRYLLLSAVGASQPDQTANPYEDFDLAKYYAEQWLMHRTQLDYVILRPIYLTNDAGSGQITLSHSDTTDSPQVSRENLGRVLTALIHHPELSQQAMTISDGQTPIETALKQFK</sequence>
<dbReference type="PANTHER" id="PTHR15020">
    <property type="entry name" value="FLAVIN REDUCTASE-RELATED"/>
    <property type="match status" value="1"/>
</dbReference>
<dbReference type="RefSeq" id="WP_125648631.1">
    <property type="nucleotide sequence ID" value="NZ_JBHTOH010000037.1"/>
</dbReference>
<evidence type="ECO:0000313" key="2">
    <source>
        <dbReference type="EMBL" id="MFD1411183.1"/>
    </source>
</evidence>
<comment type="caution">
    <text evidence="2">The sequence shown here is derived from an EMBL/GenBank/DDBJ whole genome shotgun (WGS) entry which is preliminary data.</text>
</comment>
<reference evidence="3" key="1">
    <citation type="journal article" date="2019" name="Int. J. Syst. Evol. Microbiol.">
        <title>The Global Catalogue of Microorganisms (GCM) 10K type strain sequencing project: providing services to taxonomists for standard genome sequencing and annotation.</title>
        <authorList>
            <consortium name="The Broad Institute Genomics Platform"/>
            <consortium name="The Broad Institute Genome Sequencing Center for Infectious Disease"/>
            <person name="Wu L."/>
            <person name="Ma J."/>
        </authorList>
    </citation>
    <scope>NUCLEOTIDE SEQUENCE [LARGE SCALE GENOMIC DNA]</scope>
    <source>
        <strain evidence="3">CCM 8937</strain>
    </source>
</reference>
<feature type="domain" description="NAD(P)-binding" evidence="1">
    <location>
        <begin position="7"/>
        <end position="189"/>
    </location>
</feature>
<dbReference type="PANTHER" id="PTHR15020:SF50">
    <property type="entry name" value="UPF0659 PROTEIN YMR090W"/>
    <property type="match status" value="1"/>
</dbReference>
<keyword evidence="3" id="KW-1185">Reference proteome</keyword>
<dbReference type="Proteomes" id="UP001597191">
    <property type="component" value="Unassembled WGS sequence"/>
</dbReference>
<evidence type="ECO:0000259" key="1">
    <source>
        <dbReference type="Pfam" id="PF13460"/>
    </source>
</evidence>
<dbReference type="EMBL" id="JBHTOH010000037">
    <property type="protein sequence ID" value="MFD1411183.1"/>
    <property type="molecule type" value="Genomic_DNA"/>
</dbReference>
<dbReference type="InterPro" id="IPR036291">
    <property type="entry name" value="NAD(P)-bd_dom_sf"/>
</dbReference>
<organism evidence="2 3">
    <name type="scientific">Lapidilactobacillus gannanensis</name>
    <dbReference type="NCBI Taxonomy" id="2486002"/>
    <lineage>
        <taxon>Bacteria</taxon>
        <taxon>Bacillati</taxon>
        <taxon>Bacillota</taxon>
        <taxon>Bacilli</taxon>
        <taxon>Lactobacillales</taxon>
        <taxon>Lactobacillaceae</taxon>
        <taxon>Lapidilactobacillus</taxon>
    </lineage>
</organism>
<proteinExistence type="predicted"/>
<dbReference type="SUPFAM" id="SSF51735">
    <property type="entry name" value="NAD(P)-binding Rossmann-fold domains"/>
    <property type="match status" value="1"/>
</dbReference>
<dbReference type="Gene3D" id="3.40.50.720">
    <property type="entry name" value="NAD(P)-binding Rossmann-like Domain"/>
    <property type="match status" value="1"/>
</dbReference>